<evidence type="ECO:0000256" key="2">
    <source>
        <dbReference type="ARBA" id="ARBA00022448"/>
    </source>
</evidence>
<comment type="activity regulation">
    <text evidence="14">Na(+) is not transported, but it plays an essential structural role and its presence is essential for fluoride channel function.</text>
</comment>
<comment type="subcellular location">
    <subcellularLocation>
        <location evidence="1 14">Cell membrane</location>
        <topology evidence="1 14">Multi-pass membrane protein</topology>
    </subcellularLocation>
</comment>
<keyword evidence="7 14" id="KW-0915">Sodium</keyword>
<evidence type="ECO:0000256" key="1">
    <source>
        <dbReference type="ARBA" id="ARBA00004651"/>
    </source>
</evidence>
<name>A0ABW5TKB2_9ENTE</name>
<keyword evidence="10 14" id="KW-0407">Ion channel</keyword>
<comment type="similarity">
    <text evidence="11 14">Belongs to the fluoride channel Fluc/FEX (TC 1.A.43) family.</text>
</comment>
<dbReference type="PANTHER" id="PTHR28259">
    <property type="entry name" value="FLUORIDE EXPORT PROTEIN 1-RELATED"/>
    <property type="match status" value="1"/>
</dbReference>
<evidence type="ECO:0000256" key="6">
    <source>
        <dbReference type="ARBA" id="ARBA00022989"/>
    </source>
</evidence>
<sequence length="118" mass="13063">MTVLLVGIGSALGAAGRYAINRYFEKRPHPFPKATLVINITGAFILGFFVGMQMDHTSYLFFGTGVMGGYTTFSTMNFELFLLAKDNRRAFFIYFLSTYVVGLLASFLGILCGTMLSR</sequence>
<evidence type="ECO:0000256" key="4">
    <source>
        <dbReference type="ARBA" id="ARBA00022692"/>
    </source>
</evidence>
<keyword evidence="6 14" id="KW-1133">Transmembrane helix</keyword>
<evidence type="ECO:0000256" key="9">
    <source>
        <dbReference type="ARBA" id="ARBA00023136"/>
    </source>
</evidence>
<evidence type="ECO:0000256" key="3">
    <source>
        <dbReference type="ARBA" id="ARBA00022475"/>
    </source>
</evidence>
<keyword evidence="16" id="KW-1185">Reference proteome</keyword>
<comment type="catalytic activity">
    <reaction evidence="12">
        <text>fluoride(in) = fluoride(out)</text>
        <dbReference type="Rhea" id="RHEA:76159"/>
        <dbReference type="ChEBI" id="CHEBI:17051"/>
    </reaction>
    <physiologicalReaction direction="left-to-right" evidence="12">
        <dbReference type="Rhea" id="RHEA:76160"/>
    </physiologicalReaction>
</comment>
<dbReference type="EMBL" id="JBHUMO010000058">
    <property type="protein sequence ID" value="MFD2729761.1"/>
    <property type="molecule type" value="Genomic_DNA"/>
</dbReference>
<keyword evidence="9 14" id="KW-0472">Membrane</keyword>
<organism evidence="15 16">
    <name type="scientific">Enterococcus camelliae</name>
    <dbReference type="NCBI Taxonomy" id="453959"/>
    <lineage>
        <taxon>Bacteria</taxon>
        <taxon>Bacillati</taxon>
        <taxon>Bacillota</taxon>
        <taxon>Bacilli</taxon>
        <taxon>Lactobacillales</taxon>
        <taxon>Enterococcaceae</taxon>
        <taxon>Enterococcus</taxon>
    </lineage>
</organism>
<feature type="transmembrane region" description="Helical" evidence="14">
    <location>
        <begin position="90"/>
        <end position="116"/>
    </location>
</feature>
<evidence type="ECO:0000256" key="10">
    <source>
        <dbReference type="ARBA" id="ARBA00023303"/>
    </source>
</evidence>
<comment type="function">
    <text evidence="13 14">Fluoride-specific ion channel. Important for reducing fluoride concentration in the cell, thus reducing its toxicity.</text>
</comment>
<dbReference type="Proteomes" id="UP001597427">
    <property type="component" value="Unassembled WGS sequence"/>
</dbReference>
<evidence type="ECO:0000256" key="14">
    <source>
        <dbReference type="HAMAP-Rule" id="MF_00454"/>
    </source>
</evidence>
<dbReference type="RefSeq" id="WP_379982407.1">
    <property type="nucleotide sequence ID" value="NZ_JBHUMO010000058.1"/>
</dbReference>
<dbReference type="PANTHER" id="PTHR28259:SF16">
    <property type="entry name" value="FLUORIDE-SPECIFIC ION CHANNEL FLUC 2"/>
    <property type="match status" value="1"/>
</dbReference>
<feature type="transmembrane region" description="Helical" evidence="14">
    <location>
        <begin position="35"/>
        <end position="52"/>
    </location>
</feature>
<feature type="binding site" evidence="14">
    <location>
        <position position="71"/>
    </location>
    <ligand>
        <name>Na(+)</name>
        <dbReference type="ChEBI" id="CHEBI:29101"/>
        <note>structural</note>
    </ligand>
</feature>
<keyword evidence="8 14" id="KW-0406">Ion transport</keyword>
<keyword evidence="5 14" id="KW-0479">Metal-binding</keyword>
<protein>
    <recommendedName>
        <fullName evidence="14">Fluoride-specific ion channel FluC</fullName>
    </recommendedName>
</protein>
<reference evidence="16" key="1">
    <citation type="journal article" date="2019" name="Int. J. Syst. Evol. Microbiol.">
        <title>The Global Catalogue of Microorganisms (GCM) 10K type strain sequencing project: providing services to taxonomists for standard genome sequencing and annotation.</title>
        <authorList>
            <consortium name="The Broad Institute Genomics Platform"/>
            <consortium name="The Broad Institute Genome Sequencing Center for Infectious Disease"/>
            <person name="Wu L."/>
            <person name="Ma J."/>
        </authorList>
    </citation>
    <scope>NUCLEOTIDE SEQUENCE [LARGE SCALE GENOMIC DNA]</scope>
    <source>
        <strain evidence="16">TISTR 932</strain>
    </source>
</reference>
<evidence type="ECO:0000256" key="5">
    <source>
        <dbReference type="ARBA" id="ARBA00022723"/>
    </source>
</evidence>
<feature type="transmembrane region" description="Helical" evidence="14">
    <location>
        <begin position="59"/>
        <end position="84"/>
    </location>
</feature>
<evidence type="ECO:0000256" key="8">
    <source>
        <dbReference type="ARBA" id="ARBA00023065"/>
    </source>
</evidence>
<accession>A0ABW5TKB2</accession>
<feature type="binding site" evidence="14">
    <location>
        <position position="68"/>
    </location>
    <ligand>
        <name>Na(+)</name>
        <dbReference type="ChEBI" id="CHEBI:29101"/>
        <note>structural</note>
    </ligand>
</feature>
<evidence type="ECO:0000313" key="15">
    <source>
        <dbReference type="EMBL" id="MFD2729761.1"/>
    </source>
</evidence>
<evidence type="ECO:0000256" key="7">
    <source>
        <dbReference type="ARBA" id="ARBA00023053"/>
    </source>
</evidence>
<gene>
    <name evidence="14" type="primary">fluC</name>
    <name evidence="14" type="synonym">crcB</name>
    <name evidence="15" type="ORF">ACFSR0_10070</name>
</gene>
<keyword evidence="2 14" id="KW-0813">Transport</keyword>
<dbReference type="InterPro" id="IPR003691">
    <property type="entry name" value="FluC"/>
</dbReference>
<evidence type="ECO:0000256" key="12">
    <source>
        <dbReference type="ARBA" id="ARBA00035585"/>
    </source>
</evidence>
<keyword evidence="4 14" id="KW-0812">Transmembrane</keyword>
<evidence type="ECO:0000256" key="13">
    <source>
        <dbReference type="ARBA" id="ARBA00049940"/>
    </source>
</evidence>
<evidence type="ECO:0000313" key="16">
    <source>
        <dbReference type="Proteomes" id="UP001597427"/>
    </source>
</evidence>
<dbReference type="HAMAP" id="MF_00454">
    <property type="entry name" value="FluC"/>
    <property type="match status" value="1"/>
</dbReference>
<keyword evidence="3 14" id="KW-1003">Cell membrane</keyword>
<proteinExistence type="inferred from homology"/>
<comment type="caution">
    <text evidence="15">The sequence shown here is derived from an EMBL/GenBank/DDBJ whole genome shotgun (WGS) entry which is preliminary data.</text>
</comment>
<evidence type="ECO:0000256" key="11">
    <source>
        <dbReference type="ARBA" id="ARBA00035120"/>
    </source>
</evidence>
<dbReference type="Pfam" id="PF02537">
    <property type="entry name" value="CRCB"/>
    <property type="match status" value="1"/>
</dbReference>